<organism evidence="5 6">
    <name type="scientific">Scopulibacillus cellulosilyticus</name>
    <dbReference type="NCBI Taxonomy" id="2665665"/>
    <lineage>
        <taxon>Bacteria</taxon>
        <taxon>Bacillati</taxon>
        <taxon>Bacillota</taxon>
        <taxon>Bacilli</taxon>
        <taxon>Bacillales</taxon>
        <taxon>Sporolactobacillaceae</taxon>
        <taxon>Scopulibacillus</taxon>
    </lineage>
</organism>
<dbReference type="InterPro" id="IPR036873">
    <property type="entry name" value="Rhodanese-like_dom_sf"/>
</dbReference>
<evidence type="ECO:0000313" key="5">
    <source>
        <dbReference type="EMBL" id="MFC7393747.1"/>
    </source>
</evidence>
<dbReference type="CDD" id="cd01448">
    <property type="entry name" value="TST_Repeat_1"/>
    <property type="match status" value="1"/>
</dbReference>
<dbReference type="Proteomes" id="UP001596505">
    <property type="component" value="Unassembled WGS sequence"/>
</dbReference>
<dbReference type="PANTHER" id="PTHR43855">
    <property type="entry name" value="THIOSULFATE SULFURTRANSFERASE"/>
    <property type="match status" value="1"/>
</dbReference>
<dbReference type="Pfam" id="PF00581">
    <property type="entry name" value="Rhodanese"/>
    <property type="match status" value="2"/>
</dbReference>
<protein>
    <recommendedName>
        <fullName evidence="3">Sulfurtransferase</fullName>
    </recommendedName>
</protein>
<feature type="domain" description="Rhodanese" evidence="4">
    <location>
        <begin position="20"/>
        <end position="127"/>
    </location>
</feature>
<evidence type="ECO:0000259" key="4">
    <source>
        <dbReference type="PROSITE" id="PS50206"/>
    </source>
</evidence>
<dbReference type="SMART" id="SM00450">
    <property type="entry name" value="RHOD"/>
    <property type="match status" value="2"/>
</dbReference>
<reference evidence="6" key="1">
    <citation type="journal article" date="2019" name="Int. J. Syst. Evol. Microbiol.">
        <title>The Global Catalogue of Microorganisms (GCM) 10K type strain sequencing project: providing services to taxonomists for standard genome sequencing and annotation.</title>
        <authorList>
            <consortium name="The Broad Institute Genomics Platform"/>
            <consortium name="The Broad Institute Genome Sequencing Center for Infectious Disease"/>
            <person name="Wu L."/>
            <person name="Ma J."/>
        </authorList>
    </citation>
    <scope>NUCLEOTIDE SEQUENCE [LARGE SCALE GENOMIC DNA]</scope>
    <source>
        <strain evidence="6">CGMCC 1.16305</strain>
    </source>
</reference>
<accession>A0ABW2PWI6</accession>
<proteinExistence type="predicted"/>
<name>A0ABW2PWI6_9BACL</name>
<dbReference type="PROSITE" id="PS00683">
    <property type="entry name" value="RHODANESE_2"/>
    <property type="match status" value="1"/>
</dbReference>
<dbReference type="GO" id="GO:0016740">
    <property type="term" value="F:transferase activity"/>
    <property type="evidence" value="ECO:0007669"/>
    <property type="project" value="UniProtKB-KW"/>
</dbReference>
<dbReference type="CDD" id="cd01449">
    <property type="entry name" value="TST_Repeat_2"/>
    <property type="match status" value="1"/>
</dbReference>
<evidence type="ECO:0000313" key="6">
    <source>
        <dbReference type="Proteomes" id="UP001596505"/>
    </source>
</evidence>
<dbReference type="InterPro" id="IPR051126">
    <property type="entry name" value="Thiosulfate_sulfurtransferase"/>
</dbReference>
<sequence length="277" mass="31466">MVEVLQSPIVSTEWVEEHKNDADVQVVEVDVDTNAYDSGHIEGAIAWNWTTQLNDQIRRDILDRGQMEQLLGRSSISPDTTIVLYGDNNNWFAAYAYWQLKLYGHENLALMDGGRVKWEMENRPYTLDVPEITPAEYQAKSADLSLRALQPDVLTAVKNSQLLVDVRSPKEYTGEIIAPSGMNETAQRSGHIPGAVNIPWNEAANEDGTFKSREELKRLYAKKGITSDKPIITYCRIGERSSHTWFVLHELLKFNHVRNYDGSWTEWGSMIGVPIDK</sequence>
<evidence type="ECO:0000256" key="2">
    <source>
        <dbReference type="ARBA" id="ARBA00047549"/>
    </source>
</evidence>
<dbReference type="InterPro" id="IPR001763">
    <property type="entry name" value="Rhodanese-like_dom"/>
</dbReference>
<dbReference type="InterPro" id="IPR001307">
    <property type="entry name" value="Thiosulphate_STrfase_CS"/>
</dbReference>
<evidence type="ECO:0000256" key="3">
    <source>
        <dbReference type="RuleBase" id="RU000507"/>
    </source>
</evidence>
<feature type="domain" description="Rhodanese" evidence="4">
    <location>
        <begin position="157"/>
        <end position="276"/>
    </location>
</feature>
<dbReference type="Gene3D" id="3.40.250.10">
    <property type="entry name" value="Rhodanese-like domain"/>
    <property type="match status" value="2"/>
</dbReference>
<comment type="caution">
    <text evidence="5">The sequence shown here is derived from an EMBL/GenBank/DDBJ whole genome shotgun (WGS) entry which is preliminary data.</text>
</comment>
<comment type="catalytic activity">
    <reaction evidence="2">
        <text>thiosulfate + hydrogen cyanide = thiocyanate + sulfite + 2 H(+)</text>
        <dbReference type="Rhea" id="RHEA:16881"/>
        <dbReference type="ChEBI" id="CHEBI:15378"/>
        <dbReference type="ChEBI" id="CHEBI:17359"/>
        <dbReference type="ChEBI" id="CHEBI:18022"/>
        <dbReference type="ChEBI" id="CHEBI:18407"/>
        <dbReference type="ChEBI" id="CHEBI:33542"/>
        <dbReference type="EC" id="2.8.1.1"/>
    </reaction>
</comment>
<keyword evidence="1" id="KW-0677">Repeat</keyword>
<keyword evidence="6" id="KW-1185">Reference proteome</keyword>
<dbReference type="RefSeq" id="WP_380966373.1">
    <property type="nucleotide sequence ID" value="NZ_JBHTCO010000015.1"/>
</dbReference>
<keyword evidence="3 5" id="KW-0808">Transferase</keyword>
<dbReference type="SUPFAM" id="SSF52821">
    <property type="entry name" value="Rhodanese/Cell cycle control phosphatase"/>
    <property type="match status" value="2"/>
</dbReference>
<gene>
    <name evidence="5" type="ORF">ACFQRG_12355</name>
</gene>
<dbReference type="PROSITE" id="PS50206">
    <property type="entry name" value="RHODANESE_3"/>
    <property type="match status" value="2"/>
</dbReference>
<dbReference type="PANTHER" id="PTHR43855:SF1">
    <property type="entry name" value="THIOSULFATE SULFURTRANSFERASE"/>
    <property type="match status" value="1"/>
</dbReference>
<evidence type="ECO:0000256" key="1">
    <source>
        <dbReference type="ARBA" id="ARBA00022737"/>
    </source>
</evidence>
<dbReference type="EMBL" id="JBHTCO010000015">
    <property type="protein sequence ID" value="MFC7393747.1"/>
    <property type="molecule type" value="Genomic_DNA"/>
</dbReference>